<evidence type="ECO:0000256" key="2">
    <source>
        <dbReference type="SAM" id="Phobius"/>
    </source>
</evidence>
<sequence>MPDVQHSEHLDPFEERLTAGLHDAGNAFDTDRAALATAGALKGRRRLLRRRNAAVMGGAAGIALVGVGGALLVPSGDPANRHGSAATSTLSPASSSTPAPVSGDALIRTLEKLLPEGTFTKAEARGTNEEPSPYVQLVYDDGKGASAISVGLDRLRPGSDQARQATQCPGKAYAHYDSCVTSRLEDGSVVMVMRGYEYPDRRVDTKRWNAELVTPQGQYVSVNEWNAAAEKDAPISRSQPPLSSAQLTKLAAATVWRKAIDAIPRDPNSQTTQPGSDDTGVSVSVSSTLRTLLPKGLKVSETGANDDAGFGYAVVDDGKGKSLVQVNVQADMADDAGDLFGSGTEVLSDGTKVAVHQGAGEKGGSGVAMWTVDTLRTDGTRVVISAFNSGAQDTPATRTTPALTLKQLREIALSPNWL</sequence>
<keyword evidence="2" id="KW-0812">Transmembrane</keyword>
<keyword evidence="2" id="KW-0472">Membrane</keyword>
<feature type="region of interest" description="Disordered" evidence="1">
    <location>
        <begin position="79"/>
        <end position="102"/>
    </location>
</feature>
<evidence type="ECO:0000313" key="3">
    <source>
        <dbReference type="EMBL" id="XDQ04323.1"/>
    </source>
</evidence>
<evidence type="ECO:0000256" key="1">
    <source>
        <dbReference type="SAM" id="MobiDB-lite"/>
    </source>
</evidence>
<organism evidence="3">
    <name type="scientific">Streptomyces sp. R08</name>
    <dbReference type="NCBI Taxonomy" id="3238624"/>
    <lineage>
        <taxon>Bacteria</taxon>
        <taxon>Bacillati</taxon>
        <taxon>Actinomycetota</taxon>
        <taxon>Actinomycetes</taxon>
        <taxon>Kitasatosporales</taxon>
        <taxon>Streptomycetaceae</taxon>
        <taxon>Streptomyces</taxon>
    </lineage>
</organism>
<protein>
    <recommendedName>
        <fullName evidence="4">LigA protein</fullName>
    </recommendedName>
</protein>
<name>A0AB39MH90_9ACTN</name>
<accession>A0AB39MH90</accession>
<feature type="transmembrane region" description="Helical" evidence="2">
    <location>
        <begin position="53"/>
        <end position="73"/>
    </location>
</feature>
<evidence type="ECO:0008006" key="4">
    <source>
        <dbReference type="Google" id="ProtNLM"/>
    </source>
</evidence>
<feature type="compositionally biased region" description="Low complexity" evidence="1">
    <location>
        <begin position="84"/>
        <end position="102"/>
    </location>
</feature>
<gene>
    <name evidence="3" type="ORF">AB5J58_31060</name>
</gene>
<proteinExistence type="predicted"/>
<reference evidence="3" key="1">
    <citation type="submission" date="2024-07" db="EMBL/GenBank/DDBJ databases">
        <authorList>
            <person name="Yu S.T."/>
        </authorList>
    </citation>
    <scope>NUCLEOTIDE SEQUENCE</scope>
    <source>
        <strain evidence="3">R08</strain>
    </source>
</reference>
<keyword evidence="2" id="KW-1133">Transmembrane helix</keyword>
<dbReference type="EMBL" id="CP163431">
    <property type="protein sequence ID" value="XDQ04323.1"/>
    <property type="molecule type" value="Genomic_DNA"/>
</dbReference>
<dbReference type="AlphaFoldDB" id="A0AB39MH90"/>
<feature type="region of interest" description="Disordered" evidence="1">
    <location>
        <begin position="261"/>
        <end position="283"/>
    </location>
</feature>
<dbReference type="RefSeq" id="WP_369189940.1">
    <property type="nucleotide sequence ID" value="NZ_CP163431.1"/>
</dbReference>